<evidence type="ECO:0000313" key="13">
    <source>
        <dbReference type="EMBL" id="KAJ3116179.1"/>
    </source>
</evidence>
<feature type="binding site" evidence="8">
    <location>
        <position position="817"/>
    </location>
    <ligand>
        <name>AMP</name>
        <dbReference type="ChEBI" id="CHEBI:456215"/>
    </ligand>
</feature>
<gene>
    <name evidence="13" type="primary">PDE4C</name>
    <name evidence="13" type="ORF">HK100_001137</name>
</gene>
<dbReference type="SUPFAM" id="SSF109604">
    <property type="entry name" value="HD-domain/PDEase-like"/>
    <property type="match status" value="1"/>
</dbReference>
<dbReference type="Pfam" id="PF01094">
    <property type="entry name" value="ANF_receptor"/>
    <property type="match status" value="1"/>
</dbReference>
<dbReference type="InterPro" id="IPR023174">
    <property type="entry name" value="PDEase_CS"/>
</dbReference>
<feature type="binding site" evidence="9">
    <location>
        <position position="780"/>
    </location>
    <ligand>
        <name>Zn(2+)</name>
        <dbReference type="ChEBI" id="CHEBI:29105"/>
        <label>1</label>
    </ligand>
</feature>
<feature type="binding site" evidence="8">
    <location>
        <begin position="776"/>
        <end position="780"/>
    </location>
    <ligand>
        <name>AMP</name>
        <dbReference type="ChEBI" id="CHEBI:456215"/>
    </ligand>
</feature>
<feature type="domain" description="PDEase" evidence="12">
    <location>
        <begin position="686"/>
        <end position="1030"/>
    </location>
</feature>
<dbReference type="PANTHER" id="PTHR11347">
    <property type="entry name" value="CYCLIC NUCLEOTIDE PHOSPHODIESTERASE"/>
    <property type="match status" value="1"/>
</dbReference>
<evidence type="ECO:0000256" key="9">
    <source>
        <dbReference type="PIRSR" id="PIRSR623088-3"/>
    </source>
</evidence>
<evidence type="ECO:0000256" key="10">
    <source>
        <dbReference type="RuleBase" id="RU363067"/>
    </source>
</evidence>
<dbReference type="InterPro" id="IPR036971">
    <property type="entry name" value="PDEase_catalytic_dom_sf"/>
</dbReference>
<feature type="binding site" evidence="8">
    <location>
        <position position="929"/>
    </location>
    <ligand>
        <name>AMP</name>
        <dbReference type="ChEBI" id="CHEBI:456215"/>
    </ligand>
</feature>
<dbReference type="CDD" id="cd00077">
    <property type="entry name" value="HDc"/>
    <property type="match status" value="1"/>
</dbReference>
<keyword evidence="4 10" id="KW-0378">Hydrolase</keyword>
<feature type="binding site" evidence="9">
    <location>
        <position position="929"/>
    </location>
    <ligand>
        <name>Zn(2+)</name>
        <dbReference type="ChEBI" id="CHEBI:29105"/>
        <label>1</label>
    </ligand>
</feature>
<dbReference type="PROSITE" id="PS51845">
    <property type="entry name" value="PDEASE_I_2"/>
    <property type="match status" value="1"/>
</dbReference>
<dbReference type="GO" id="GO:0004114">
    <property type="term" value="F:3',5'-cyclic-nucleotide phosphodiesterase activity"/>
    <property type="evidence" value="ECO:0007669"/>
    <property type="project" value="InterPro"/>
</dbReference>
<evidence type="ECO:0000256" key="7">
    <source>
        <dbReference type="PIRSR" id="PIRSR623088-1"/>
    </source>
</evidence>
<dbReference type="Proteomes" id="UP001211907">
    <property type="component" value="Unassembled WGS sequence"/>
</dbReference>
<reference evidence="13" key="1">
    <citation type="submission" date="2020-05" db="EMBL/GenBank/DDBJ databases">
        <title>Phylogenomic resolution of chytrid fungi.</title>
        <authorList>
            <person name="Stajich J.E."/>
            <person name="Amses K."/>
            <person name="Simmons R."/>
            <person name="Seto K."/>
            <person name="Myers J."/>
            <person name="Bonds A."/>
            <person name="Quandt C.A."/>
            <person name="Barry K."/>
            <person name="Liu P."/>
            <person name="Grigoriev I."/>
            <person name="Longcore J.E."/>
            <person name="James T.Y."/>
        </authorList>
    </citation>
    <scope>NUCLEOTIDE SEQUENCE</scope>
    <source>
        <strain evidence="13">JEL0513</strain>
    </source>
</reference>
<dbReference type="GO" id="GO:0007165">
    <property type="term" value="P:signal transduction"/>
    <property type="evidence" value="ECO:0007669"/>
    <property type="project" value="InterPro"/>
</dbReference>
<protein>
    <recommendedName>
        <fullName evidence="10">Phosphodiesterase</fullName>
        <ecNumber evidence="10">3.1.4.-</ecNumber>
    </recommendedName>
</protein>
<keyword evidence="3 9" id="KW-0479">Metal-binding</keyword>
<dbReference type="AlphaFoldDB" id="A0AAD5XGE0"/>
<feature type="binding site" evidence="9">
    <location>
        <position position="817"/>
    </location>
    <ligand>
        <name>Zn(2+)</name>
        <dbReference type="ChEBI" id="CHEBI:29105"/>
        <label>2</label>
    </ligand>
</feature>
<evidence type="ECO:0000256" key="1">
    <source>
        <dbReference type="ARBA" id="ARBA00004370"/>
    </source>
</evidence>
<dbReference type="Gene3D" id="1.10.1300.10">
    <property type="entry name" value="3'5'-cyclic nucleotide phosphodiesterase, catalytic domain"/>
    <property type="match status" value="1"/>
</dbReference>
<feature type="region of interest" description="Disordered" evidence="11">
    <location>
        <begin position="525"/>
        <end position="545"/>
    </location>
</feature>
<comment type="subcellular location">
    <subcellularLocation>
        <location evidence="1">Membrane</location>
    </subcellularLocation>
</comment>
<name>A0AAD5XGE0_9FUNG</name>
<dbReference type="InterPro" id="IPR002073">
    <property type="entry name" value="PDEase_catalytic_dom"/>
</dbReference>
<dbReference type="PROSITE" id="PS00126">
    <property type="entry name" value="PDEASE_I_1"/>
    <property type="match status" value="1"/>
</dbReference>
<feature type="binding site" evidence="9">
    <location>
        <position position="817"/>
    </location>
    <ligand>
        <name>Zn(2+)</name>
        <dbReference type="ChEBI" id="CHEBI:29105"/>
        <label>1</label>
    </ligand>
</feature>
<feature type="binding site" evidence="9">
    <location>
        <position position="816"/>
    </location>
    <ligand>
        <name>Zn(2+)</name>
        <dbReference type="ChEBI" id="CHEBI:29105"/>
        <label>1</label>
    </ligand>
</feature>
<feature type="compositionally biased region" description="Polar residues" evidence="11">
    <location>
        <begin position="527"/>
        <end position="545"/>
    </location>
</feature>
<sequence>MSLEEFQNVFPTAWINLSVSVIGNSSFAISAAENAAINGSVAGFIGDATYFETVDIANRFNIPICEGLDDRDTLSDHNAYPMFFRTIPSVSNQINAILSFILSQGWTNIVIVTSANFSVNIQKVYALQSPLNLTECTSVATRVASSIIPGSIIVYFGVPNDINATCFKTISATVSYNNGYSWIIDDETSNKISVSISSLEGIFGFTIREGNGNAYEAFLNNWRNSSYQRRFYRTCLQLMLVGYAKIISSNKSTVKALSQGFNSGWTSSVSVPGSFQFEDISTVTGNVQFLNGTGDRKGFFVIKYYNGSNAVTIGNFNESENLSIDNLLLSNLGWTKPKGPVSASEKISFDLAIAISIIGTLVAVMLLYSLHYFYKKYRKNEHKSFYLDFGQDAQNSNQTGILRTGQQALGILRRMKHSDQPTLTKVEIDIITDALTSGDNTAYNPQFDVSRKSGSAMVDHELQEFLMSTMLAQTKRNTGEASSLATPFATRDSAQISEHLKPEMRRKKSVFQGITGLVSMQVKRPGSVNSDVGRSSSPALPSPVSNEIEPVFSPPSQRNHSLHGNLAKTSIMKQTNDSEDNTTNYSRTFNDCGNIPSPATGRTRLAKAHTVNSKKYRAASMNSHEGSSGLPSGPVSIHRRISAFAQAFTHQTSNLNAPQPSAQLQSFKEDDSLLELVVSIPDINKKYEDFDVLLKPAVDVGMINSKSVFDYLSKTYLTWNIDMFRVCKLSEGHPLYFSGVWLIEKTDLLQKFRIDNEKFKKWLLLMESEYRPLPYHNCIHASDVLQSFNFIAFNGHWASKFTPIEKLSGIVAAIGHDIDHPGLSNQFLVKARDPIAIMYSDASVNEFHHSAHMFTKTLASPFNIFSELSSDEFEEMRRVIVKLILATDMGKHFEILSKFQSKIEAPGFQALETQENRLMVLELALKCSDLSNPSKPYEVSIQWSQCVMEEDTAEFYRQGDREKALGLPVSNFMDRSNPNVAKCQLGFIDFLVAPLFATWATFNRDDINNVIMKTNIAHNRKLWQCVVAQNDAPSTKPVGAPSTGHSKSLSSFASSLLSITSTPAVPNVPEIFVMKTSVGSDVVAIDNKVFK</sequence>
<comment type="caution">
    <text evidence="13">The sequence shown here is derived from an EMBL/GenBank/DDBJ whole genome shotgun (WGS) entry which is preliminary data.</text>
</comment>
<keyword evidence="14" id="KW-1185">Reference proteome</keyword>
<evidence type="ECO:0000256" key="8">
    <source>
        <dbReference type="PIRSR" id="PIRSR623088-2"/>
    </source>
</evidence>
<evidence type="ECO:0000256" key="4">
    <source>
        <dbReference type="ARBA" id="ARBA00022801"/>
    </source>
</evidence>
<keyword evidence="5" id="KW-1133">Transmembrane helix</keyword>
<dbReference type="InterPro" id="IPR028082">
    <property type="entry name" value="Peripla_BP_I"/>
</dbReference>
<feature type="active site" description="Proton donor" evidence="7">
    <location>
        <position position="776"/>
    </location>
</feature>
<feature type="binding site" evidence="8">
    <location>
        <position position="984"/>
    </location>
    <ligand>
        <name>AMP</name>
        <dbReference type="ChEBI" id="CHEBI:456215"/>
    </ligand>
</feature>
<evidence type="ECO:0000256" key="3">
    <source>
        <dbReference type="ARBA" id="ARBA00022723"/>
    </source>
</evidence>
<dbReference type="EC" id="3.1.4.-" evidence="10"/>
<evidence type="ECO:0000256" key="11">
    <source>
        <dbReference type="SAM" id="MobiDB-lite"/>
    </source>
</evidence>
<dbReference type="InterPro" id="IPR003607">
    <property type="entry name" value="HD/PDEase_dom"/>
</dbReference>
<evidence type="ECO:0000259" key="12">
    <source>
        <dbReference type="PROSITE" id="PS51845"/>
    </source>
</evidence>
<dbReference type="Gene3D" id="3.40.50.2300">
    <property type="match status" value="2"/>
</dbReference>
<evidence type="ECO:0000313" key="14">
    <source>
        <dbReference type="Proteomes" id="UP001211907"/>
    </source>
</evidence>
<comment type="cofactor">
    <cofactor evidence="10">
        <name>a divalent metal cation</name>
        <dbReference type="ChEBI" id="CHEBI:60240"/>
    </cofactor>
    <text evidence="10">Binds 2 divalent metal cations per subunit. Site 1 may preferentially bind zinc ions, while site 2 has a preference for magnesium and/or manganese ions.</text>
</comment>
<keyword evidence="6" id="KW-0472">Membrane</keyword>
<accession>A0AAD5XGE0</accession>
<organism evidence="13 14">
    <name type="scientific">Physocladia obscura</name>
    <dbReference type="NCBI Taxonomy" id="109957"/>
    <lineage>
        <taxon>Eukaryota</taxon>
        <taxon>Fungi</taxon>
        <taxon>Fungi incertae sedis</taxon>
        <taxon>Chytridiomycota</taxon>
        <taxon>Chytridiomycota incertae sedis</taxon>
        <taxon>Chytridiomycetes</taxon>
        <taxon>Chytridiales</taxon>
        <taxon>Chytriomycetaceae</taxon>
        <taxon>Physocladia</taxon>
    </lineage>
</organism>
<dbReference type="PRINTS" id="PR00387">
    <property type="entry name" value="PDIESTERASE1"/>
</dbReference>
<dbReference type="InterPro" id="IPR023088">
    <property type="entry name" value="PDEase"/>
</dbReference>
<keyword evidence="2" id="KW-0812">Transmembrane</keyword>
<dbReference type="SUPFAM" id="SSF53822">
    <property type="entry name" value="Periplasmic binding protein-like I"/>
    <property type="match status" value="1"/>
</dbReference>
<dbReference type="EMBL" id="JADGJH010001245">
    <property type="protein sequence ID" value="KAJ3116179.1"/>
    <property type="molecule type" value="Genomic_DNA"/>
</dbReference>
<proteinExistence type="inferred from homology"/>
<comment type="similarity">
    <text evidence="10">Belongs to the cyclic nucleotide phosphodiesterase family.</text>
</comment>
<dbReference type="Pfam" id="PF00233">
    <property type="entry name" value="PDEase_I"/>
    <property type="match status" value="1"/>
</dbReference>
<evidence type="ECO:0000256" key="5">
    <source>
        <dbReference type="ARBA" id="ARBA00022989"/>
    </source>
</evidence>
<dbReference type="GO" id="GO:0016020">
    <property type="term" value="C:membrane"/>
    <property type="evidence" value="ECO:0007669"/>
    <property type="project" value="UniProtKB-SubCell"/>
</dbReference>
<dbReference type="InterPro" id="IPR001828">
    <property type="entry name" value="ANF_lig-bd_rcpt"/>
</dbReference>
<dbReference type="GO" id="GO:0046872">
    <property type="term" value="F:metal ion binding"/>
    <property type="evidence" value="ECO:0007669"/>
    <property type="project" value="UniProtKB-KW"/>
</dbReference>
<evidence type="ECO:0000256" key="6">
    <source>
        <dbReference type="ARBA" id="ARBA00023136"/>
    </source>
</evidence>
<evidence type="ECO:0000256" key="2">
    <source>
        <dbReference type="ARBA" id="ARBA00022692"/>
    </source>
</evidence>